<dbReference type="RefSeq" id="WP_093353532.1">
    <property type="nucleotide sequence ID" value="NZ_FOUY01000046.1"/>
</dbReference>
<name>A0A1I5GGS9_PSUAM</name>
<feature type="compositionally biased region" description="Low complexity" evidence="1">
    <location>
        <begin position="42"/>
        <end position="51"/>
    </location>
</feature>
<organism evidence="2 3">
    <name type="scientific">Pseudonocardia ammonioxydans</name>
    <dbReference type="NCBI Taxonomy" id="260086"/>
    <lineage>
        <taxon>Bacteria</taxon>
        <taxon>Bacillati</taxon>
        <taxon>Actinomycetota</taxon>
        <taxon>Actinomycetes</taxon>
        <taxon>Pseudonocardiales</taxon>
        <taxon>Pseudonocardiaceae</taxon>
        <taxon>Pseudonocardia</taxon>
    </lineage>
</organism>
<gene>
    <name evidence="2" type="ORF">SAMN05216207_104644</name>
</gene>
<keyword evidence="3" id="KW-1185">Reference proteome</keyword>
<dbReference type="STRING" id="260086.SAMN05216207_104644"/>
<evidence type="ECO:0000313" key="2">
    <source>
        <dbReference type="EMBL" id="SFO35093.1"/>
    </source>
</evidence>
<protein>
    <submittedName>
        <fullName evidence="2">Uncharacterized protein</fullName>
    </submittedName>
</protein>
<sequence>MTRWHSLRHPMIRALTSRNGRGEGVRRRSTDLALAIARIRGIRPGAARNGPQVSHPAPADPPTDPMQRPDLH</sequence>
<feature type="region of interest" description="Disordered" evidence="1">
    <location>
        <begin position="42"/>
        <end position="72"/>
    </location>
</feature>
<proteinExistence type="predicted"/>
<evidence type="ECO:0000256" key="1">
    <source>
        <dbReference type="SAM" id="MobiDB-lite"/>
    </source>
</evidence>
<dbReference type="EMBL" id="FOUY01000046">
    <property type="protein sequence ID" value="SFO35093.1"/>
    <property type="molecule type" value="Genomic_DNA"/>
</dbReference>
<dbReference type="Proteomes" id="UP000199614">
    <property type="component" value="Unassembled WGS sequence"/>
</dbReference>
<evidence type="ECO:0000313" key="3">
    <source>
        <dbReference type="Proteomes" id="UP000199614"/>
    </source>
</evidence>
<accession>A0A1I5GGS9</accession>
<dbReference type="AlphaFoldDB" id="A0A1I5GGS9"/>
<reference evidence="2 3" key="1">
    <citation type="submission" date="2016-10" db="EMBL/GenBank/DDBJ databases">
        <authorList>
            <person name="de Groot N.N."/>
        </authorList>
    </citation>
    <scope>NUCLEOTIDE SEQUENCE [LARGE SCALE GENOMIC DNA]</scope>
    <source>
        <strain evidence="2 3">CGMCC 4.1877</strain>
    </source>
</reference>